<gene>
    <name evidence="1" type="ORF">LCGC14_2303360</name>
</gene>
<organism evidence="1">
    <name type="scientific">marine sediment metagenome</name>
    <dbReference type="NCBI Taxonomy" id="412755"/>
    <lineage>
        <taxon>unclassified sequences</taxon>
        <taxon>metagenomes</taxon>
        <taxon>ecological metagenomes</taxon>
    </lineage>
</organism>
<name>A0A0F9FHP8_9ZZZZ</name>
<proteinExistence type="predicted"/>
<dbReference type="EMBL" id="LAZR01032523">
    <property type="protein sequence ID" value="KKL50647.1"/>
    <property type="molecule type" value="Genomic_DNA"/>
</dbReference>
<protein>
    <submittedName>
        <fullName evidence="1">Uncharacterized protein</fullName>
    </submittedName>
</protein>
<dbReference type="AlphaFoldDB" id="A0A0F9FHP8"/>
<sequence length="80" mass="9231">MFKILFKFPRVYFTLKLWRVFSLDVGWFASGTSSVWKFGPELTVEKIVGEANPWTAYYCALKFNAFEHELLISAGVSTIE</sequence>
<comment type="caution">
    <text evidence="1">The sequence shown here is derived from an EMBL/GenBank/DDBJ whole genome shotgun (WGS) entry which is preliminary data.</text>
</comment>
<accession>A0A0F9FHP8</accession>
<evidence type="ECO:0000313" key="1">
    <source>
        <dbReference type="EMBL" id="KKL50647.1"/>
    </source>
</evidence>
<reference evidence="1" key="1">
    <citation type="journal article" date="2015" name="Nature">
        <title>Complex archaea that bridge the gap between prokaryotes and eukaryotes.</title>
        <authorList>
            <person name="Spang A."/>
            <person name="Saw J.H."/>
            <person name="Jorgensen S.L."/>
            <person name="Zaremba-Niedzwiedzka K."/>
            <person name="Martijn J."/>
            <person name="Lind A.E."/>
            <person name="van Eijk R."/>
            <person name="Schleper C."/>
            <person name="Guy L."/>
            <person name="Ettema T.J."/>
        </authorList>
    </citation>
    <scope>NUCLEOTIDE SEQUENCE</scope>
</reference>